<dbReference type="Gene3D" id="3.40.50.1820">
    <property type="entry name" value="alpha/beta hydrolase"/>
    <property type="match status" value="1"/>
</dbReference>
<dbReference type="InterPro" id="IPR013094">
    <property type="entry name" value="AB_hydrolase_3"/>
</dbReference>
<keyword evidence="5 7" id="KW-0472">Membrane</keyword>
<dbReference type="InterPro" id="IPR000731">
    <property type="entry name" value="SSD"/>
</dbReference>
<dbReference type="SUPFAM" id="SSF82866">
    <property type="entry name" value="Multidrug efflux transporter AcrB transmembrane domain"/>
    <property type="match status" value="2"/>
</dbReference>
<dbReference type="Proteomes" id="UP001558481">
    <property type="component" value="Unassembled WGS sequence"/>
</dbReference>
<dbReference type="InterPro" id="IPR004869">
    <property type="entry name" value="MMPL_dom"/>
</dbReference>
<dbReference type="InterPro" id="IPR050545">
    <property type="entry name" value="Mycobact_MmpL"/>
</dbReference>
<comment type="caution">
    <text evidence="9">The sequence shown here is derived from an EMBL/GenBank/DDBJ whole genome shotgun (WGS) entry which is preliminary data.</text>
</comment>
<gene>
    <name evidence="9" type="ORF">VVR66_11195</name>
</gene>
<accession>A0ABV3V3H1</accession>
<proteinExistence type="predicted"/>
<dbReference type="PANTHER" id="PTHR33406">
    <property type="entry name" value="MEMBRANE PROTEIN MJ1562-RELATED"/>
    <property type="match status" value="1"/>
</dbReference>
<dbReference type="RefSeq" id="WP_368629608.1">
    <property type="nucleotide sequence ID" value="NZ_JAYWLU010000011.1"/>
</dbReference>
<feature type="transmembrane region" description="Helical" evidence="7">
    <location>
        <begin position="731"/>
        <end position="750"/>
    </location>
</feature>
<organism evidence="9 10">
    <name type="scientific">Kocuria carniphila</name>
    <dbReference type="NCBI Taxonomy" id="262208"/>
    <lineage>
        <taxon>Bacteria</taxon>
        <taxon>Bacillati</taxon>
        <taxon>Actinomycetota</taxon>
        <taxon>Actinomycetes</taxon>
        <taxon>Micrococcales</taxon>
        <taxon>Micrococcaceae</taxon>
        <taxon>Kocuria</taxon>
    </lineage>
</organism>
<feature type="transmembrane region" description="Helical" evidence="7">
    <location>
        <begin position="376"/>
        <end position="399"/>
    </location>
</feature>
<dbReference type="Pfam" id="PF07859">
    <property type="entry name" value="Abhydrolase_3"/>
    <property type="match status" value="1"/>
</dbReference>
<feature type="region of interest" description="Disordered" evidence="6">
    <location>
        <begin position="797"/>
        <end position="847"/>
    </location>
</feature>
<dbReference type="Pfam" id="PF03176">
    <property type="entry name" value="MMPL"/>
    <property type="match status" value="2"/>
</dbReference>
<feature type="compositionally biased region" description="Low complexity" evidence="6">
    <location>
        <begin position="830"/>
        <end position="847"/>
    </location>
</feature>
<evidence type="ECO:0000256" key="4">
    <source>
        <dbReference type="ARBA" id="ARBA00022989"/>
    </source>
</evidence>
<feature type="transmembrane region" description="Helical" evidence="7">
    <location>
        <begin position="243"/>
        <end position="263"/>
    </location>
</feature>
<feature type="transmembrane region" description="Helical" evidence="7">
    <location>
        <begin position="16"/>
        <end position="36"/>
    </location>
</feature>
<feature type="transmembrane region" description="Helical" evidence="7">
    <location>
        <begin position="341"/>
        <end position="364"/>
    </location>
</feature>
<feature type="compositionally biased region" description="Low complexity" evidence="6">
    <location>
        <begin position="859"/>
        <end position="877"/>
    </location>
</feature>
<evidence type="ECO:0000256" key="5">
    <source>
        <dbReference type="ARBA" id="ARBA00023136"/>
    </source>
</evidence>
<comment type="subcellular location">
    <subcellularLocation>
        <location evidence="1">Cell membrane</location>
        <topology evidence="1">Multi-pass membrane protein</topology>
    </subcellularLocation>
</comment>
<dbReference type="PROSITE" id="PS50156">
    <property type="entry name" value="SSD"/>
    <property type="match status" value="1"/>
</dbReference>
<dbReference type="PANTHER" id="PTHR33406:SF13">
    <property type="entry name" value="MEMBRANE PROTEIN YDFJ"/>
    <property type="match status" value="1"/>
</dbReference>
<dbReference type="Gene3D" id="1.20.1640.10">
    <property type="entry name" value="Multidrug efflux transporter AcrB transmembrane domain"/>
    <property type="match status" value="2"/>
</dbReference>
<evidence type="ECO:0000256" key="1">
    <source>
        <dbReference type="ARBA" id="ARBA00004651"/>
    </source>
</evidence>
<feature type="transmembrane region" description="Helical" evidence="7">
    <location>
        <begin position="616"/>
        <end position="640"/>
    </location>
</feature>
<keyword evidence="2" id="KW-1003">Cell membrane</keyword>
<evidence type="ECO:0000256" key="3">
    <source>
        <dbReference type="ARBA" id="ARBA00022692"/>
    </source>
</evidence>
<feature type="transmembrane region" description="Helical" evidence="7">
    <location>
        <begin position="704"/>
        <end position="725"/>
    </location>
</feature>
<evidence type="ECO:0000256" key="6">
    <source>
        <dbReference type="SAM" id="MobiDB-lite"/>
    </source>
</evidence>
<evidence type="ECO:0000313" key="10">
    <source>
        <dbReference type="Proteomes" id="UP001558481"/>
    </source>
</evidence>
<keyword evidence="3 7" id="KW-0812">Transmembrane</keyword>
<feature type="transmembrane region" description="Helical" evidence="7">
    <location>
        <begin position="270"/>
        <end position="294"/>
    </location>
</feature>
<feature type="region of interest" description="Disordered" evidence="6">
    <location>
        <begin position="859"/>
        <end position="881"/>
    </location>
</feature>
<feature type="transmembrane region" description="Helical" evidence="7">
    <location>
        <begin position="590"/>
        <end position="609"/>
    </location>
</feature>
<feature type="compositionally biased region" description="Low complexity" evidence="6">
    <location>
        <begin position="797"/>
        <end position="812"/>
    </location>
</feature>
<feature type="domain" description="SSD" evidence="8">
    <location>
        <begin position="265"/>
        <end position="398"/>
    </location>
</feature>
<sequence length="1193" mass="125895">MARLLYRLGIGSARHAWAVIVAWIAVLAISVGAVAFSGVQLSNAITIPGTETQRLADRLQDELPEANQGTGRMVFYTEDGSEFTEEQRQGIADAVASTEGIDQVDSATNPFEAQAQLDDGRQQLVDGREQLEEGQQAIQQLEENLPPGANADQILQQRGINPQQIQEQQAQLESGEQAMERMGDYRVVSEDGNSAISVVNFTVDQTSVTADAKEAVMNAVEDHSVDGVGVDFSQELSQDISALLGPAEIVGVVIAAIVLMVMLRALVPAILPVLTALIGVGISTAATLAFSGVIDMMSVTPMLGVMLGLAVGIDYSLFVLNRHRQQLRRGMEVKESIGMAVGTSGTAVFFAALTVIVALVALNITGIPFLGLMGTVAGVAVLIALLITLTLTPALLSLAGRKALPRKQRNAAPDEQHINEHDVPFHLRHPWITSLLSVGVLVVLALPAQDMRLGLPDASTEAVDSTSYQAYQRIAEDFGAGENGPLVAVVDMPEGLSDDEATEKINLVSDRIAEQDDVANVLPGVTTDDNRTGVIQVIPESGPADAATEELVNNLRGLNGDALNGEDVKIGVAGTTAANIDVSQLLGEKLPLYLGVVIIISLLLLLMVFRSIVVPVIASLGFLLSVLASLGAVVAVYQWGWGGDLMGVHDPGPILSFLPTLMIGILFGLAMDYQLFLGSGMREAYVHGHPARQAVVYGFKAGRAVVTAAAIIMISVFAGFIFAHLSMIKPIGFALAIGVLLDAFVVRMFLIPAVMRIMGEKVWWLPRWLDKILPRVDVEGESLVRAGATAGAAGGAATAAVGSGSNSDSGSRSQRDDAAPTSDRDGSVSGGSAAPVAVGAGAHGGSAQASTSAIAGAAAAPGTTPAPVSTPTTDAAAGNSASGVVPVKAMAFSEVELRKADPALKATDALLPLLPSMPNEEETAREELSKDKPEAAPHKSMHERVNFRKVMVAGRPVLVVEPKSRAWGAVAPVIVYWHGGGYVNAMLGTHWRYLDELIKHTGATVVVPSYALAPLHTVDEVQPLADGTLELARSLGKRVYFMGDSSGGGLALAQAQRLREQGESLNGLVLIAPWVDASLSNPEISAYESKDNMLSVKRLQASGRWWAGERDVLDPLVSPIYGSFEGLPRTLITQGDRDILYPDTMNTVAELQLAGVDTTTIVTEGAPHTYSLMVWTPTARKDVEEIARWILEG</sequence>
<evidence type="ECO:0000256" key="2">
    <source>
        <dbReference type="ARBA" id="ARBA00022475"/>
    </source>
</evidence>
<feature type="region of interest" description="Disordered" evidence="6">
    <location>
        <begin position="915"/>
        <end position="941"/>
    </location>
</feature>
<evidence type="ECO:0000259" key="8">
    <source>
        <dbReference type="PROSITE" id="PS50156"/>
    </source>
</evidence>
<reference evidence="9 10" key="1">
    <citation type="journal article" date="2024" name="Fungal Genet. Biol.">
        <title>The porcine skin microbiome exhibits broad fungal antagonism.</title>
        <authorList>
            <person name="De La Cruz K.F."/>
            <person name="Townsend E.C."/>
            <person name="Alex Cheong J.Z."/>
            <person name="Salamzade R."/>
            <person name="Liu A."/>
            <person name="Sandstrom S."/>
            <person name="Davila E."/>
            <person name="Huang L."/>
            <person name="Xu K.H."/>
            <person name="Wu S.Y."/>
            <person name="Meudt J.J."/>
            <person name="Shanmuganayagam D."/>
            <person name="Gibson A.L.F."/>
            <person name="Kalan L.R."/>
        </authorList>
    </citation>
    <scope>NUCLEOTIDE SEQUENCE [LARGE SCALE GENOMIC DNA]</scope>
    <source>
        <strain evidence="9 10">LK2625</strain>
    </source>
</reference>
<protein>
    <submittedName>
        <fullName evidence="9">MMPL family transporter</fullName>
    </submittedName>
</protein>
<evidence type="ECO:0000256" key="7">
    <source>
        <dbReference type="SAM" id="Phobius"/>
    </source>
</evidence>
<feature type="transmembrane region" description="Helical" evidence="7">
    <location>
        <begin position="300"/>
        <end position="320"/>
    </location>
</feature>
<name>A0ABV3V3H1_9MICC</name>
<dbReference type="SUPFAM" id="SSF53474">
    <property type="entry name" value="alpha/beta-Hydrolases"/>
    <property type="match status" value="1"/>
</dbReference>
<keyword evidence="4 7" id="KW-1133">Transmembrane helix</keyword>
<feature type="compositionally biased region" description="Basic and acidic residues" evidence="6">
    <location>
        <begin position="813"/>
        <end position="826"/>
    </location>
</feature>
<feature type="compositionally biased region" description="Basic and acidic residues" evidence="6">
    <location>
        <begin position="925"/>
        <end position="941"/>
    </location>
</feature>
<feature type="transmembrane region" description="Helical" evidence="7">
    <location>
        <begin position="652"/>
        <end position="673"/>
    </location>
</feature>
<dbReference type="InterPro" id="IPR029058">
    <property type="entry name" value="AB_hydrolase_fold"/>
</dbReference>
<evidence type="ECO:0000313" key="9">
    <source>
        <dbReference type="EMBL" id="MEX3595278.1"/>
    </source>
</evidence>
<dbReference type="EMBL" id="JAYWLU010000011">
    <property type="protein sequence ID" value="MEX3595278.1"/>
    <property type="molecule type" value="Genomic_DNA"/>
</dbReference>
<keyword evidence="10" id="KW-1185">Reference proteome</keyword>